<dbReference type="Gene3D" id="2.40.10.120">
    <property type="match status" value="1"/>
</dbReference>
<proteinExistence type="inferred from homology"/>
<evidence type="ECO:0000256" key="5">
    <source>
        <dbReference type="ARBA" id="ARBA00013958"/>
    </source>
</evidence>
<gene>
    <name evidence="18" type="ORF">PL336_13865</name>
</gene>
<comment type="similarity">
    <text evidence="3">Belongs to the peptidase S1C family.</text>
</comment>
<dbReference type="InterPro" id="IPR011782">
    <property type="entry name" value="Pept_S1C_Do"/>
</dbReference>
<comment type="catalytic activity">
    <reaction evidence="1">
        <text>Acts on substrates that are at least partially unfolded. The cleavage site P1 residue is normally between a pair of hydrophobic residues, such as Val-|-Val.</text>
        <dbReference type="EC" id="3.4.21.107"/>
    </reaction>
</comment>
<evidence type="ECO:0000256" key="6">
    <source>
        <dbReference type="ARBA" id="ARBA00022670"/>
    </source>
</evidence>
<dbReference type="PANTHER" id="PTHR22939">
    <property type="entry name" value="SERINE PROTEASE FAMILY S1C HTRA-RELATED"/>
    <property type="match status" value="1"/>
</dbReference>
<dbReference type="GO" id="GO:0042597">
    <property type="term" value="C:periplasmic space"/>
    <property type="evidence" value="ECO:0007669"/>
    <property type="project" value="UniProtKB-SubCell"/>
</dbReference>
<dbReference type="Gene3D" id="2.30.42.10">
    <property type="match status" value="1"/>
</dbReference>
<dbReference type="InterPro" id="IPR001940">
    <property type="entry name" value="Peptidase_S1C"/>
</dbReference>
<evidence type="ECO:0000256" key="3">
    <source>
        <dbReference type="ARBA" id="ARBA00010541"/>
    </source>
</evidence>
<feature type="binding site" evidence="15">
    <location>
        <begin position="219"/>
        <end position="221"/>
    </location>
    <ligand>
        <name>substrate</name>
    </ligand>
</feature>
<evidence type="ECO:0000256" key="11">
    <source>
        <dbReference type="ARBA" id="ARBA00022825"/>
    </source>
</evidence>
<evidence type="ECO:0000256" key="9">
    <source>
        <dbReference type="ARBA" id="ARBA00022764"/>
    </source>
</evidence>
<accession>A0AAX3LNM9</accession>
<evidence type="ECO:0000256" key="15">
    <source>
        <dbReference type="PIRSR" id="PIRSR611782-2"/>
    </source>
</evidence>
<evidence type="ECO:0000313" key="19">
    <source>
        <dbReference type="Proteomes" id="UP001210770"/>
    </source>
</evidence>
<keyword evidence="6" id="KW-0645">Protease</keyword>
<evidence type="ECO:0000256" key="2">
    <source>
        <dbReference type="ARBA" id="ARBA00004418"/>
    </source>
</evidence>
<feature type="active site" description="Charge relay system" evidence="14">
    <location>
        <position position="147"/>
    </location>
</feature>
<dbReference type="GO" id="GO:0006508">
    <property type="term" value="P:proteolysis"/>
    <property type="evidence" value="ECO:0007669"/>
    <property type="project" value="UniProtKB-KW"/>
</dbReference>
<dbReference type="CDD" id="cd10839">
    <property type="entry name" value="cpPDZ1_DegP-like"/>
    <property type="match status" value="1"/>
</dbReference>
<organism evidence="18 19">
    <name type="scientific">Sulfitobacter faviae</name>
    <dbReference type="NCBI Taxonomy" id="1775881"/>
    <lineage>
        <taxon>Bacteria</taxon>
        <taxon>Pseudomonadati</taxon>
        <taxon>Pseudomonadota</taxon>
        <taxon>Alphaproteobacteria</taxon>
        <taxon>Rhodobacterales</taxon>
        <taxon>Roseobacteraceae</taxon>
        <taxon>Sulfitobacter</taxon>
    </lineage>
</organism>
<dbReference type="EC" id="3.4.21.107" evidence="4"/>
<dbReference type="EMBL" id="CP116423">
    <property type="protein sequence ID" value="WCE69873.1"/>
    <property type="molecule type" value="Genomic_DNA"/>
</dbReference>
<evidence type="ECO:0000256" key="4">
    <source>
        <dbReference type="ARBA" id="ARBA00013035"/>
    </source>
</evidence>
<evidence type="ECO:0000256" key="1">
    <source>
        <dbReference type="ARBA" id="ARBA00001772"/>
    </source>
</evidence>
<sequence>MTKTLSKAPRAAALALSAAMAATPMLALAPSAALAVPPGGYADLVEAVSPAVVFIEVTGKQQQAVAQQQLPPGMPEELRRRFEHMLPGQDGAAPAPRQGLGSGFIISEDGQIVTNHHVVAGAETVTVKLADGRKFDAEVVGSDAMTDIALLKVAADVDLPKVDFGTSKTLRVGDEVVAVGNPFGLGGTVTSGIVSALSRDIQAGPFDDFIQTDAAINRGNSGGPLFNSEGEVVGVNTAILSPGGGSVGIGFSVPSDLVQTIVADLADDGSVERGWLGVQIRPMTPEVANVLGYDEPRGAVIEAITEDSPAAKAGLKKGDIILSFGDTEVDDLRDLTRAVATTTPESAAEVVVLRKGSEQTLDVTVGALEPKPA</sequence>
<dbReference type="NCBIfam" id="TIGR02037">
    <property type="entry name" value="degP_htrA_DO"/>
    <property type="match status" value="1"/>
</dbReference>
<comment type="subcellular location">
    <subcellularLocation>
        <location evidence="2">Periplasm</location>
    </subcellularLocation>
</comment>
<reference evidence="18" key="1">
    <citation type="submission" date="2023-01" db="EMBL/GenBank/DDBJ databases">
        <title>Comparative genomic analysis of cold water coral derived Sulfitobacter faviae: insights into their metabolism and habitat adaptation.</title>
        <authorList>
            <person name="Guo Y."/>
            <person name="Lin S."/>
            <person name="Huang Z."/>
            <person name="Tang K."/>
            <person name="Wang X."/>
        </authorList>
    </citation>
    <scope>NUCLEOTIDE SEQUENCE</scope>
    <source>
        <strain evidence="18">SCSIO W_1865</strain>
    </source>
</reference>
<evidence type="ECO:0000256" key="16">
    <source>
        <dbReference type="SAM" id="SignalP"/>
    </source>
</evidence>
<dbReference type="InterPro" id="IPR036034">
    <property type="entry name" value="PDZ_sf"/>
</dbReference>
<dbReference type="PROSITE" id="PS50106">
    <property type="entry name" value="PDZ"/>
    <property type="match status" value="1"/>
</dbReference>
<evidence type="ECO:0000313" key="18">
    <source>
        <dbReference type="EMBL" id="WCE69873.1"/>
    </source>
</evidence>
<keyword evidence="9" id="KW-0574">Periplasm</keyword>
<name>A0AAX3LNM9_9RHOB</name>
<dbReference type="SUPFAM" id="SSF50156">
    <property type="entry name" value="PDZ domain-like"/>
    <property type="match status" value="1"/>
</dbReference>
<feature type="active site" description="Charge relay system" evidence="14">
    <location>
        <position position="221"/>
    </location>
</feature>
<dbReference type="PRINTS" id="PR00834">
    <property type="entry name" value="PROTEASES2C"/>
</dbReference>
<dbReference type="RefSeq" id="WP_271688241.1">
    <property type="nucleotide sequence ID" value="NZ_CP116423.1"/>
</dbReference>
<protein>
    <recommendedName>
        <fullName evidence="5">Probable periplasmic serine endoprotease DegP-like</fullName>
        <ecNumber evidence="4">3.4.21.107</ecNumber>
    </recommendedName>
    <alternativeName>
        <fullName evidence="13">Protease Do</fullName>
    </alternativeName>
</protein>
<dbReference type="Pfam" id="PF13365">
    <property type="entry name" value="Trypsin_2"/>
    <property type="match status" value="1"/>
</dbReference>
<evidence type="ECO:0000259" key="17">
    <source>
        <dbReference type="PROSITE" id="PS50106"/>
    </source>
</evidence>
<evidence type="ECO:0000256" key="14">
    <source>
        <dbReference type="PIRSR" id="PIRSR611782-1"/>
    </source>
</evidence>
<keyword evidence="7 16" id="KW-0732">Signal</keyword>
<feature type="signal peptide" evidence="16">
    <location>
        <begin position="1"/>
        <end position="35"/>
    </location>
</feature>
<feature type="domain" description="PDZ" evidence="17">
    <location>
        <begin position="260"/>
        <end position="353"/>
    </location>
</feature>
<keyword evidence="11" id="KW-0720">Serine protease</keyword>
<evidence type="ECO:0000256" key="12">
    <source>
        <dbReference type="ARBA" id="ARBA00023016"/>
    </source>
</evidence>
<dbReference type="PANTHER" id="PTHR22939:SF130">
    <property type="entry name" value="PERIPLASMIC SERINE ENDOPROTEASE DEGP-LIKE-RELATED"/>
    <property type="match status" value="1"/>
</dbReference>
<evidence type="ECO:0000256" key="13">
    <source>
        <dbReference type="ARBA" id="ARBA00032850"/>
    </source>
</evidence>
<feature type="binding site" evidence="15">
    <location>
        <position position="117"/>
    </location>
    <ligand>
        <name>substrate</name>
    </ligand>
</feature>
<feature type="chain" id="PRO_5043847605" description="Probable periplasmic serine endoprotease DegP-like" evidence="16">
    <location>
        <begin position="36"/>
        <end position="373"/>
    </location>
</feature>
<dbReference type="InterPro" id="IPR001478">
    <property type="entry name" value="PDZ"/>
</dbReference>
<dbReference type="SUPFAM" id="SSF50494">
    <property type="entry name" value="Trypsin-like serine proteases"/>
    <property type="match status" value="1"/>
</dbReference>
<dbReference type="Pfam" id="PF13180">
    <property type="entry name" value="PDZ_2"/>
    <property type="match status" value="1"/>
</dbReference>
<dbReference type="GO" id="GO:0004252">
    <property type="term" value="F:serine-type endopeptidase activity"/>
    <property type="evidence" value="ECO:0007669"/>
    <property type="project" value="InterPro"/>
</dbReference>
<keyword evidence="12" id="KW-0346">Stress response</keyword>
<evidence type="ECO:0000256" key="10">
    <source>
        <dbReference type="ARBA" id="ARBA00022801"/>
    </source>
</evidence>
<dbReference type="Proteomes" id="UP001210770">
    <property type="component" value="Chromosome"/>
</dbReference>
<feature type="active site" description="Charge relay system" evidence="14">
    <location>
        <position position="117"/>
    </location>
</feature>
<keyword evidence="10 18" id="KW-0378">Hydrolase</keyword>
<feature type="binding site" evidence="15">
    <location>
        <position position="147"/>
    </location>
    <ligand>
        <name>substrate</name>
    </ligand>
</feature>
<keyword evidence="8" id="KW-0677">Repeat</keyword>
<dbReference type="InterPro" id="IPR009003">
    <property type="entry name" value="Peptidase_S1_PA"/>
</dbReference>
<evidence type="ECO:0000256" key="8">
    <source>
        <dbReference type="ARBA" id="ARBA00022737"/>
    </source>
</evidence>
<dbReference type="AlphaFoldDB" id="A0AAX3LNM9"/>
<evidence type="ECO:0000256" key="7">
    <source>
        <dbReference type="ARBA" id="ARBA00022729"/>
    </source>
</evidence>
<dbReference type="SMART" id="SM00228">
    <property type="entry name" value="PDZ"/>
    <property type="match status" value="1"/>
</dbReference>